<keyword evidence="6" id="KW-1185">Reference proteome</keyword>
<evidence type="ECO:0000313" key="6">
    <source>
        <dbReference type="Proteomes" id="UP000188603"/>
    </source>
</evidence>
<accession>A0A1U9K846</accession>
<dbReference type="PANTHER" id="PTHR30146:SF109">
    <property type="entry name" value="HTH-TYPE TRANSCRIPTIONAL REGULATOR GALS"/>
    <property type="match status" value="1"/>
</dbReference>
<dbReference type="InterPro" id="IPR028082">
    <property type="entry name" value="Peripla_BP_I"/>
</dbReference>
<evidence type="ECO:0000256" key="3">
    <source>
        <dbReference type="ARBA" id="ARBA00023163"/>
    </source>
</evidence>
<evidence type="ECO:0000259" key="4">
    <source>
        <dbReference type="PROSITE" id="PS50932"/>
    </source>
</evidence>
<reference evidence="5 6" key="1">
    <citation type="journal article" date="2015" name="Int. J. Syst. Evol. Microbiol.">
        <title>Novibacillus thermophilus gen. nov., sp. nov., a Gram-staining-negative and moderately thermophilic member of the family Thermoactinomycetaceae.</title>
        <authorList>
            <person name="Yang G."/>
            <person name="Chen J."/>
            <person name="Zhou S."/>
        </authorList>
    </citation>
    <scope>NUCLEOTIDE SEQUENCE [LARGE SCALE GENOMIC DNA]</scope>
    <source>
        <strain evidence="5 6">SG-1</strain>
    </source>
</reference>
<dbReference type="Pfam" id="PF13377">
    <property type="entry name" value="Peripla_BP_3"/>
    <property type="match status" value="1"/>
</dbReference>
<dbReference type="InterPro" id="IPR010982">
    <property type="entry name" value="Lambda_DNA-bd_dom_sf"/>
</dbReference>
<dbReference type="PROSITE" id="PS50932">
    <property type="entry name" value="HTH_LACI_2"/>
    <property type="match status" value="1"/>
</dbReference>
<dbReference type="EMBL" id="CP019699">
    <property type="protein sequence ID" value="AQS56176.1"/>
    <property type="molecule type" value="Genomic_DNA"/>
</dbReference>
<sequence length="339" mass="37799">MAKIDDVAKLANVSKGTVSNVFGRKRPVSKEVRERVLQAAKQLNYTPNHIARSLTTKQTMIIGLKIPYSKHLTLSSFQQNLISGVVTEASLYNYRVLIDTLAQDSVELPYLTTDPIDGVIILDPKREDERIALLHELNTPFVVIGKPQNSNVENVSFVNNNNEEIAFEVCDFLIQQGHEKILFLNAPECVTVSHDRKRGFLRAFHKNRLPCSERDNVFKKDMLEDPGTYGYEATLTYLVDQEYTAVIADTDKVALGILRALKELGKAVPDDVSVIAFSDDPVLSQGIDPPLTAVDLFASKLGSEAVKLLFSIMTKQDEVEQSVIVRAKLNVRKSSAVRK</sequence>
<dbReference type="Gene3D" id="3.40.50.2300">
    <property type="match status" value="2"/>
</dbReference>
<evidence type="ECO:0000313" key="5">
    <source>
        <dbReference type="EMBL" id="AQS56176.1"/>
    </source>
</evidence>
<dbReference type="RefSeq" id="WP_077720037.1">
    <property type="nucleotide sequence ID" value="NZ_CP019699.1"/>
</dbReference>
<dbReference type="InterPro" id="IPR000843">
    <property type="entry name" value="HTH_LacI"/>
</dbReference>
<name>A0A1U9K846_9BACL</name>
<dbReference type="InterPro" id="IPR046335">
    <property type="entry name" value="LacI/GalR-like_sensor"/>
</dbReference>
<dbReference type="SUPFAM" id="SSF53822">
    <property type="entry name" value="Periplasmic binding protein-like I"/>
    <property type="match status" value="1"/>
</dbReference>
<dbReference type="SUPFAM" id="SSF47413">
    <property type="entry name" value="lambda repressor-like DNA-binding domains"/>
    <property type="match status" value="1"/>
</dbReference>
<keyword evidence="1" id="KW-0805">Transcription regulation</keyword>
<keyword evidence="2" id="KW-0238">DNA-binding</keyword>
<feature type="domain" description="HTH lacI-type" evidence="4">
    <location>
        <begin position="2"/>
        <end position="56"/>
    </location>
</feature>
<dbReference type="Proteomes" id="UP000188603">
    <property type="component" value="Chromosome"/>
</dbReference>
<dbReference type="Gene3D" id="1.10.260.40">
    <property type="entry name" value="lambda repressor-like DNA-binding domains"/>
    <property type="match status" value="1"/>
</dbReference>
<dbReference type="Pfam" id="PF00356">
    <property type="entry name" value="LacI"/>
    <property type="match status" value="1"/>
</dbReference>
<dbReference type="OrthoDB" id="3180992at2"/>
<evidence type="ECO:0000256" key="1">
    <source>
        <dbReference type="ARBA" id="ARBA00023015"/>
    </source>
</evidence>
<organism evidence="5 6">
    <name type="scientific">Novibacillus thermophilus</name>
    <dbReference type="NCBI Taxonomy" id="1471761"/>
    <lineage>
        <taxon>Bacteria</taxon>
        <taxon>Bacillati</taxon>
        <taxon>Bacillota</taxon>
        <taxon>Bacilli</taxon>
        <taxon>Bacillales</taxon>
        <taxon>Thermoactinomycetaceae</taxon>
        <taxon>Novibacillus</taxon>
    </lineage>
</organism>
<dbReference type="GO" id="GO:0003700">
    <property type="term" value="F:DNA-binding transcription factor activity"/>
    <property type="evidence" value="ECO:0007669"/>
    <property type="project" value="TreeGrafter"/>
</dbReference>
<dbReference type="CDD" id="cd01392">
    <property type="entry name" value="HTH_LacI"/>
    <property type="match status" value="1"/>
</dbReference>
<dbReference type="STRING" id="1471761.B0W44_10785"/>
<dbReference type="AlphaFoldDB" id="A0A1U9K846"/>
<dbReference type="SMART" id="SM00354">
    <property type="entry name" value="HTH_LACI"/>
    <property type="match status" value="1"/>
</dbReference>
<dbReference type="KEGG" id="ntr:B0W44_10785"/>
<gene>
    <name evidence="5" type="ORF">B0W44_10785</name>
</gene>
<dbReference type="GO" id="GO:0000976">
    <property type="term" value="F:transcription cis-regulatory region binding"/>
    <property type="evidence" value="ECO:0007669"/>
    <property type="project" value="TreeGrafter"/>
</dbReference>
<evidence type="ECO:0000256" key="2">
    <source>
        <dbReference type="ARBA" id="ARBA00023125"/>
    </source>
</evidence>
<dbReference type="PANTHER" id="PTHR30146">
    <property type="entry name" value="LACI-RELATED TRANSCRIPTIONAL REPRESSOR"/>
    <property type="match status" value="1"/>
</dbReference>
<protein>
    <recommendedName>
        <fullName evidence="4">HTH lacI-type domain-containing protein</fullName>
    </recommendedName>
</protein>
<proteinExistence type="predicted"/>
<keyword evidence="3" id="KW-0804">Transcription</keyword>